<evidence type="ECO:0000313" key="2">
    <source>
        <dbReference type="EMBL" id="QOE74529.1"/>
    </source>
</evidence>
<protein>
    <submittedName>
        <fullName evidence="3">Protein E7</fullName>
    </submittedName>
</protein>
<reference evidence="3" key="7">
    <citation type="journal article" name="PLoS ONE">
        <title>Extended genotypic evaluation and comparison of twenty-two cases of lethal EEHV1 hemorrhagic disease in wild and captive Asian elephants in India.</title>
        <authorList>
            <person name="Zachariah A."/>
            <person name="Sajesh P.K."/>
            <person name="Santhosh S."/>
            <person name="Bathrachalam C."/>
            <person name="Megha M."/>
            <person name="Pandiyan J."/>
            <person name="Jishnu M."/>
            <person name="Kobragade R.S."/>
            <person name="Long S.Y."/>
            <person name="Zong J.-C."/>
            <person name="Latimer E.M."/>
            <person name="Heaggans S.Y."/>
            <person name="Hayward G.S."/>
        </authorList>
    </citation>
    <scope>NUCLEOTIDE SEQUENCE</scope>
    <source>
        <strain evidence="4">IP165 Thirunelli2</strain>
        <strain evidence="3">IP43 Chellama Vandalur</strain>
        <strain evidence="2">IP91 Thirunelli1</strain>
    </source>
</reference>
<feature type="transmembrane region" description="Helical" evidence="1">
    <location>
        <begin position="134"/>
        <end position="153"/>
    </location>
</feature>
<evidence type="ECO:0000313" key="3">
    <source>
        <dbReference type="EMBL" id="QOE74647.1"/>
    </source>
</evidence>
<proteinExistence type="predicted"/>
<reference evidence="3" key="4">
    <citation type="journal article" date="2016" name="MSphere">
        <title>Comparison of the Gene Coding Contents and Other Unusual Features of the GC-Rich and AT-Rich Branch Probosciviruses.</title>
        <authorList>
            <person name="Ling P.D."/>
            <person name="Long S.Y."/>
            <person name="Zong J.C."/>
            <person name="Heaggans S.Y."/>
            <person name="Qin X."/>
            <person name="Hayward G.S."/>
        </authorList>
    </citation>
    <scope>NUCLEOTIDE SEQUENCE</scope>
    <source>
        <strain evidence="4">IP165 Thirunelli2</strain>
        <strain evidence="3">IP43 Chellama Vandalur</strain>
    </source>
</reference>
<reference evidence="3" key="6">
    <citation type="submission" date="2019-08" db="EMBL/GenBank/DDBJ databases">
        <title>Annotated Complete DNA Sequences of Six EEHV1A Genomes from Lethal HD Cases in Young Asian Elephants from India.</title>
        <authorList>
            <person name="Krishnankutty S.P."/>
            <person name="Zachariah A."/>
            <person name="Maheswari U."/>
            <person name="Heaggans S.Y."/>
            <person name="Muraleedharan M."/>
            <person name="Velayutham D."/>
            <person name="Santhosh S."/>
            <person name="Hayward G.S."/>
        </authorList>
    </citation>
    <scope>NUCLEOTIDE SEQUENCE</scope>
    <source>
        <strain evidence="4">IP165 Thirunelli2</strain>
        <strain evidence="3">IP43 Chellama Vandalur</strain>
    </source>
</reference>
<reference evidence="2" key="5">
    <citation type="submission" date="2019-08" db="EMBL/GenBank/DDBJ databases">
        <title>Annotated Complete DNA Sequences of Six EEHV1A Genomes from Lethal HD cases in Young Asian Elephants from India.</title>
        <authorList>
            <person name="Krishnankutty S.P."/>
            <person name="Zachariah A."/>
            <person name="Maheswari U."/>
            <person name="Heaggans S.Y."/>
            <person name="Muraleedharan M."/>
            <person name="Velayutham D."/>
            <person name="Santhosh S."/>
            <person name="Hayward G.S."/>
        </authorList>
    </citation>
    <scope>NUCLEOTIDE SEQUENCE</scope>
    <source>
        <strain evidence="2">IP91 Thirunelli1</strain>
    </source>
</reference>
<keyword evidence="1" id="KW-0472">Membrane</keyword>
<evidence type="ECO:0000313" key="4">
    <source>
        <dbReference type="EMBL" id="QOE74766.1"/>
    </source>
</evidence>
<keyword evidence="1" id="KW-0812">Transmembrane</keyword>
<sequence>MDPRRSAGDHQYLIALGDDAVFYSYVLLAVFLVLFVLCCLVRRFIPAPDLSMLDPILLCLFTGLSIYHLVGEELASGGTVQLQWSDYFLECWLFYCYTVCVTTFFLYIIYHIFPRLHAYQTLPKLIRRICRRTFLYTSAMLLSLDMKSLRLYIRDDSTMLYVFVYLYIFVVLCNTLSELVDKVANSLIEKSTVNALLLAGFVIVHQQYCAINTGIKLNGNVFTFMFATYGLSNQIMSM</sequence>
<reference evidence="3" key="2">
    <citation type="journal article" date="2013" name="J. Wildl. Dis.">
        <title>Fatal herpesvirus hemorrhagic disease in wild and orphan asian elephants in southern India.</title>
        <authorList>
            <person name="Zachariah A."/>
            <person name="Zong J.-C."/>
            <person name="Long S.Y."/>
            <person name="Latimer E.M."/>
            <person name="Heaggans S.Y."/>
            <person name="Richman L.K."/>
            <person name="Hayward G.S."/>
        </authorList>
    </citation>
    <scope>NUCLEOTIDE SEQUENCE</scope>
    <source>
        <strain evidence="4">IP165 Thirunelli2</strain>
        <strain evidence="3">IP43 Chellama Vandalur</strain>
        <strain evidence="2">IP91 Thirunelli1</strain>
    </source>
</reference>
<reference evidence="2" key="3">
    <citation type="journal article" date="2016" name="MSphere">
        <title>Complete Genome Sequence of Elephant Endotheliotropic Herpesvirus 4, the First Example of a GC-Rich Branch Proboscivirus.</title>
        <authorList>
            <person name="Ling P.D."/>
            <person name="Long S.Y."/>
            <person name="Fuery A."/>
            <person name="Peng R.S."/>
            <person name="Heaggans S.Y."/>
            <person name="Qin X."/>
            <person name="Worley K.C."/>
            <person name="Dugan S."/>
            <person name="Hayward G.S."/>
        </authorList>
    </citation>
    <scope>NUCLEOTIDE SEQUENCE</scope>
    <source>
        <strain evidence="2">IP91 Thirunelli1</strain>
    </source>
</reference>
<evidence type="ECO:0000256" key="1">
    <source>
        <dbReference type="SAM" id="Phobius"/>
    </source>
</evidence>
<accession>A0A5J6RFL9</accession>
<keyword evidence="1" id="KW-1133">Transmembrane helix</keyword>
<dbReference type="EMBL" id="MN366292">
    <property type="protein sequence ID" value="QOE74766.1"/>
    <property type="molecule type" value="Genomic_DNA"/>
</dbReference>
<feature type="transmembrane region" description="Helical" evidence="1">
    <location>
        <begin position="53"/>
        <end position="70"/>
    </location>
</feature>
<gene>
    <name evidence="3" type="primary">E7</name>
</gene>
<feature type="transmembrane region" description="Helical" evidence="1">
    <location>
        <begin position="92"/>
        <end position="113"/>
    </location>
</feature>
<dbReference type="EMBL" id="MN366290">
    <property type="protein sequence ID" value="QOE74529.1"/>
    <property type="molecule type" value="Genomic_DNA"/>
</dbReference>
<organism evidence="3">
    <name type="scientific">Elephant endotheliotropic herpesvirus 1A</name>
    <dbReference type="NCBI Taxonomy" id="759753"/>
    <lineage>
        <taxon>Viruses</taxon>
        <taxon>Duplodnaviria</taxon>
        <taxon>Heunggongvirae</taxon>
        <taxon>Peploviricota</taxon>
        <taxon>Herviviricetes</taxon>
        <taxon>Herpesvirales</taxon>
        <taxon>Orthoherpesviridae</taxon>
        <taxon>Betaherpesvirinae</taxon>
        <taxon>Proboscivirus</taxon>
        <taxon>Proboscivirus elephantidbeta1</taxon>
        <taxon>Elephantid herpesvirus 1</taxon>
    </lineage>
</organism>
<name>A0A5J6RFL9_ELHV1</name>
<feature type="transmembrane region" description="Helical" evidence="1">
    <location>
        <begin position="20"/>
        <end position="41"/>
    </location>
</feature>
<reference evidence="3" key="1">
    <citation type="journal article" date="2013" name="Genome Announc.">
        <title>Complete Genome Sequence of Elephant Endotheliotropic Herpesvirus 1A.</title>
        <authorList>
            <person name="Ling P.D."/>
            <person name="Reid J.G."/>
            <person name="Qin X."/>
            <person name="Muzny D.M."/>
            <person name="Gibbs R."/>
            <person name="Petrosino J."/>
            <person name="Peng R."/>
            <person name="Zong J.C."/>
            <person name="Heaggans S.Y."/>
            <person name="Hayward G.S."/>
        </authorList>
    </citation>
    <scope>NUCLEOTIDE SEQUENCE</scope>
    <source>
        <strain evidence="4">IP165 Thirunelli2</strain>
        <strain evidence="3">IP43 Chellama Vandalur</strain>
        <strain evidence="2">IP91 Thirunelli1</strain>
    </source>
</reference>
<feature type="transmembrane region" description="Helical" evidence="1">
    <location>
        <begin position="159"/>
        <end position="180"/>
    </location>
</feature>
<dbReference type="EMBL" id="MN366291">
    <property type="protein sequence ID" value="QOE74647.1"/>
    <property type="molecule type" value="Genomic_DNA"/>
</dbReference>